<sequence>MSADQLKLLAYLEARNCAFLDIDTPSVQRKDQLTELAQRWLAQRLEEN</sequence>
<evidence type="ECO:0000313" key="2">
    <source>
        <dbReference type="Proteomes" id="UP000005012"/>
    </source>
</evidence>
<reference evidence="1 2" key="1">
    <citation type="journal article" date="2012" name="J. Bacteriol.">
        <title>Complete Genome Sequence of Providencia stuartii Clinical Isolate MRSN 2154.</title>
        <authorList>
            <person name="Clifford R.J."/>
            <person name="Hang J."/>
            <person name="Riley M.C."/>
            <person name="Onmus-Leone F."/>
            <person name="Kuschner R.A."/>
            <person name="Lesho E.P."/>
            <person name="Waterman P.E."/>
        </authorList>
    </citation>
    <scope>NUCLEOTIDE SEQUENCE [LARGE SCALE GENOMIC DNA]</scope>
    <source>
        <strain evidence="1 2">MRSN 2154</strain>
    </source>
</reference>
<dbReference type="EMBL" id="CP003488">
    <property type="protein sequence ID" value="AFH95314.1"/>
    <property type="molecule type" value="Genomic_DNA"/>
</dbReference>
<reference evidence="2" key="2">
    <citation type="submission" date="2012-04" db="EMBL/GenBank/DDBJ databases">
        <title>Complete genome sequence of Providencia stuartii clinical isolate MRSN 2154.</title>
        <authorList>
            <person name="Clifford R.J."/>
            <person name="Hang J."/>
            <person name="Riley M.C."/>
            <person name="Onmus-Leone F."/>
            <person name="Kuschner R.A."/>
            <person name="Lesho E.P."/>
            <person name="Waterman P.E."/>
        </authorList>
    </citation>
    <scope>NUCLEOTIDE SEQUENCE [LARGE SCALE GENOMIC DNA]</scope>
    <source>
        <strain evidence="2">MRSN 2154</strain>
    </source>
</reference>
<dbReference type="KEGG" id="psi:S70_17520"/>
<accession>A0A140SSP5</accession>
<protein>
    <submittedName>
        <fullName evidence="1">Uncharacterized protein</fullName>
    </submittedName>
</protein>
<name>A0A140SSP5_PROSM</name>
<dbReference type="HOGENOM" id="CLU_3156699_0_0_6"/>
<dbReference type="Proteomes" id="UP000005012">
    <property type="component" value="Chromosome"/>
</dbReference>
<organism evidence="1 2">
    <name type="scientific">Providencia stuartii (strain MRSN 2154)</name>
    <dbReference type="NCBI Taxonomy" id="1157951"/>
    <lineage>
        <taxon>Bacteria</taxon>
        <taxon>Pseudomonadati</taxon>
        <taxon>Pseudomonadota</taxon>
        <taxon>Gammaproteobacteria</taxon>
        <taxon>Enterobacterales</taxon>
        <taxon>Morganellaceae</taxon>
        <taxon>Providencia</taxon>
    </lineage>
</organism>
<evidence type="ECO:0000313" key="1">
    <source>
        <dbReference type="EMBL" id="AFH95314.1"/>
    </source>
</evidence>
<gene>
    <name evidence="1" type="ordered locus">S70_17520</name>
</gene>
<dbReference type="PATRIC" id="fig|1157951.4.peg.3514"/>
<dbReference type="AlphaFoldDB" id="A0A140SSP5"/>
<proteinExistence type="predicted"/>